<accession>A0AAV5SSC6</accession>
<feature type="transmembrane region" description="Helical" evidence="6">
    <location>
        <begin position="89"/>
        <end position="116"/>
    </location>
</feature>
<reference evidence="7" key="1">
    <citation type="submission" date="2023-10" db="EMBL/GenBank/DDBJ databases">
        <title>Genome assembly of Pristionchus species.</title>
        <authorList>
            <person name="Yoshida K."/>
            <person name="Sommer R.J."/>
        </authorList>
    </citation>
    <scope>NUCLEOTIDE SEQUENCE</scope>
    <source>
        <strain evidence="7">RS0144</strain>
    </source>
</reference>
<dbReference type="PANTHER" id="PTHR22945">
    <property type="entry name" value="SERPENTINE RECEPTOR, CLASS D DELTA"/>
    <property type="match status" value="1"/>
</dbReference>
<proteinExistence type="inferred from homology"/>
<evidence type="ECO:0008006" key="9">
    <source>
        <dbReference type="Google" id="ProtNLM"/>
    </source>
</evidence>
<comment type="similarity">
    <text evidence="2">Belongs to the nematode receptor-like protein srd family.</text>
</comment>
<keyword evidence="4 6" id="KW-1133">Transmembrane helix</keyword>
<dbReference type="EMBL" id="BTSX01000002">
    <property type="protein sequence ID" value="GMS83094.1"/>
    <property type="molecule type" value="Genomic_DNA"/>
</dbReference>
<dbReference type="Pfam" id="PF10317">
    <property type="entry name" value="7TM_GPCR_Srd"/>
    <property type="match status" value="1"/>
</dbReference>
<feature type="non-terminal residue" evidence="7">
    <location>
        <position position="148"/>
    </location>
</feature>
<dbReference type="PANTHER" id="PTHR22945:SF40">
    <property type="entry name" value="SERPENTINE RECEPTOR, CLASS D (DELTA)-RELATED"/>
    <property type="match status" value="1"/>
</dbReference>
<evidence type="ECO:0000256" key="3">
    <source>
        <dbReference type="ARBA" id="ARBA00022692"/>
    </source>
</evidence>
<evidence type="ECO:0000256" key="2">
    <source>
        <dbReference type="ARBA" id="ARBA00009166"/>
    </source>
</evidence>
<name>A0AAV5SSC6_9BILA</name>
<keyword evidence="5 6" id="KW-0472">Membrane</keyword>
<evidence type="ECO:0000313" key="7">
    <source>
        <dbReference type="EMBL" id="GMS83094.1"/>
    </source>
</evidence>
<sequence>MFYLGIVLALHTVLTITSTLLNTMLMIIMAQYTPESFRNYSLLLKLHASFDILISLCSLSTMLRAVPCGWATVYITYGPCSALSPDLCYYLYSTFLAANVVTFITVLVSIGARFWILRHGAITKSRIMGTQMFAFLPAICIVVKPSYS</sequence>
<evidence type="ECO:0000313" key="8">
    <source>
        <dbReference type="Proteomes" id="UP001432027"/>
    </source>
</evidence>
<dbReference type="GO" id="GO:0016020">
    <property type="term" value="C:membrane"/>
    <property type="evidence" value="ECO:0007669"/>
    <property type="project" value="UniProtKB-SubCell"/>
</dbReference>
<evidence type="ECO:0000256" key="5">
    <source>
        <dbReference type="ARBA" id="ARBA00023136"/>
    </source>
</evidence>
<dbReference type="InterPro" id="IPR050920">
    <property type="entry name" value="Nematode_rcpt-like_delta"/>
</dbReference>
<keyword evidence="8" id="KW-1185">Reference proteome</keyword>
<dbReference type="AlphaFoldDB" id="A0AAV5SSC6"/>
<evidence type="ECO:0000256" key="1">
    <source>
        <dbReference type="ARBA" id="ARBA00004141"/>
    </source>
</evidence>
<dbReference type="Proteomes" id="UP001432027">
    <property type="component" value="Unassembled WGS sequence"/>
</dbReference>
<gene>
    <name evidence="7" type="ORF">PENTCL1PPCAC_5269</name>
</gene>
<evidence type="ECO:0000256" key="4">
    <source>
        <dbReference type="ARBA" id="ARBA00022989"/>
    </source>
</evidence>
<keyword evidence="3 6" id="KW-0812">Transmembrane</keyword>
<comment type="subcellular location">
    <subcellularLocation>
        <location evidence="1">Membrane</location>
        <topology evidence="1">Multi-pass membrane protein</topology>
    </subcellularLocation>
</comment>
<protein>
    <recommendedName>
        <fullName evidence="9">G protein-coupled receptor</fullName>
    </recommendedName>
</protein>
<evidence type="ECO:0000256" key="6">
    <source>
        <dbReference type="SAM" id="Phobius"/>
    </source>
</evidence>
<feature type="transmembrane region" description="Helical" evidence="6">
    <location>
        <begin position="6"/>
        <end position="29"/>
    </location>
</feature>
<dbReference type="InterPro" id="IPR019421">
    <property type="entry name" value="7TM_GPCR_serpentine_rcpt_Srd"/>
</dbReference>
<organism evidence="7 8">
    <name type="scientific">Pristionchus entomophagus</name>
    <dbReference type="NCBI Taxonomy" id="358040"/>
    <lineage>
        <taxon>Eukaryota</taxon>
        <taxon>Metazoa</taxon>
        <taxon>Ecdysozoa</taxon>
        <taxon>Nematoda</taxon>
        <taxon>Chromadorea</taxon>
        <taxon>Rhabditida</taxon>
        <taxon>Rhabditina</taxon>
        <taxon>Diplogasteromorpha</taxon>
        <taxon>Diplogasteroidea</taxon>
        <taxon>Neodiplogasteridae</taxon>
        <taxon>Pristionchus</taxon>
    </lineage>
</organism>
<comment type="caution">
    <text evidence="7">The sequence shown here is derived from an EMBL/GenBank/DDBJ whole genome shotgun (WGS) entry which is preliminary data.</text>
</comment>